<proteinExistence type="predicted"/>
<reference evidence="3 4" key="1">
    <citation type="submission" date="2019-03" db="EMBL/GenBank/DDBJ databases">
        <title>Genomic Encyclopedia of Type Strains, Phase IV (KMG-IV): sequencing the most valuable type-strain genomes for metagenomic binning, comparative biology and taxonomic classification.</title>
        <authorList>
            <person name="Goeker M."/>
        </authorList>
    </citation>
    <scope>NUCLEOTIDE SEQUENCE [LARGE SCALE GENOMIC DNA]</scope>
    <source>
        <strain evidence="3 4">DSM 18577</strain>
    </source>
</reference>
<evidence type="ECO:0000313" key="3">
    <source>
        <dbReference type="EMBL" id="TCK57897.1"/>
    </source>
</evidence>
<gene>
    <name evidence="3" type="ORF">EV690_1599</name>
</gene>
<sequence length="140" mass="15627">MKTFTKAAFIVTALVMSVGAYANWQTNNSSTRTNMNVNPRNQNMTPMTRNQCHPQQRLNQRRDCAGRPNARMGNAYGRHMRHAMKHRYMGQPMRGYQTNNANGYGMGPRMMGQGQGQGQGQGMGGYQQNNTSNNAPQPAN</sequence>
<dbReference type="AlphaFoldDB" id="A0A4R1K251"/>
<dbReference type="Proteomes" id="UP000295565">
    <property type="component" value="Unassembled WGS sequence"/>
</dbReference>
<feature type="compositionally biased region" description="Polar residues" evidence="1">
    <location>
        <begin position="27"/>
        <end position="58"/>
    </location>
</feature>
<evidence type="ECO:0000256" key="1">
    <source>
        <dbReference type="SAM" id="MobiDB-lite"/>
    </source>
</evidence>
<keyword evidence="4" id="KW-1185">Reference proteome</keyword>
<feature type="region of interest" description="Disordered" evidence="1">
    <location>
        <begin position="109"/>
        <end position="140"/>
    </location>
</feature>
<protein>
    <submittedName>
        <fullName evidence="3">Uncharacterized protein</fullName>
    </submittedName>
</protein>
<feature type="region of interest" description="Disordered" evidence="1">
    <location>
        <begin position="27"/>
        <end position="68"/>
    </location>
</feature>
<organism evidence="3 4">
    <name type="scientific">Celerinatantimonas diazotrophica</name>
    <dbReference type="NCBI Taxonomy" id="412034"/>
    <lineage>
        <taxon>Bacteria</taxon>
        <taxon>Pseudomonadati</taxon>
        <taxon>Pseudomonadota</taxon>
        <taxon>Gammaproteobacteria</taxon>
        <taxon>Celerinatantimonadaceae</taxon>
        <taxon>Celerinatantimonas</taxon>
    </lineage>
</organism>
<feature type="chain" id="PRO_5020643991" evidence="2">
    <location>
        <begin position="23"/>
        <end position="140"/>
    </location>
</feature>
<feature type="compositionally biased region" description="Polar residues" evidence="1">
    <location>
        <begin position="129"/>
        <end position="140"/>
    </location>
</feature>
<evidence type="ECO:0000256" key="2">
    <source>
        <dbReference type="SAM" id="SignalP"/>
    </source>
</evidence>
<dbReference type="EMBL" id="SMGD01000012">
    <property type="protein sequence ID" value="TCK57897.1"/>
    <property type="molecule type" value="Genomic_DNA"/>
</dbReference>
<accession>A0A4R1K251</accession>
<comment type="caution">
    <text evidence="3">The sequence shown here is derived from an EMBL/GenBank/DDBJ whole genome shotgun (WGS) entry which is preliminary data.</text>
</comment>
<feature type="compositionally biased region" description="Gly residues" evidence="1">
    <location>
        <begin position="113"/>
        <end position="125"/>
    </location>
</feature>
<feature type="signal peptide" evidence="2">
    <location>
        <begin position="1"/>
        <end position="22"/>
    </location>
</feature>
<dbReference type="RefSeq" id="WP_131912428.1">
    <property type="nucleotide sequence ID" value="NZ_OU594967.1"/>
</dbReference>
<evidence type="ECO:0000313" key="4">
    <source>
        <dbReference type="Proteomes" id="UP000295565"/>
    </source>
</evidence>
<name>A0A4R1K251_9GAMM</name>
<keyword evidence="2" id="KW-0732">Signal</keyword>